<keyword evidence="3" id="KW-1185">Reference proteome</keyword>
<feature type="compositionally biased region" description="Polar residues" evidence="1">
    <location>
        <begin position="54"/>
        <end position="64"/>
    </location>
</feature>
<organism evidence="2 3">
    <name type="scientific">Pleurodeles waltl</name>
    <name type="common">Iberian ribbed newt</name>
    <dbReference type="NCBI Taxonomy" id="8319"/>
    <lineage>
        <taxon>Eukaryota</taxon>
        <taxon>Metazoa</taxon>
        <taxon>Chordata</taxon>
        <taxon>Craniata</taxon>
        <taxon>Vertebrata</taxon>
        <taxon>Euteleostomi</taxon>
        <taxon>Amphibia</taxon>
        <taxon>Batrachia</taxon>
        <taxon>Caudata</taxon>
        <taxon>Salamandroidea</taxon>
        <taxon>Salamandridae</taxon>
        <taxon>Pleurodelinae</taxon>
        <taxon>Pleurodeles</taxon>
    </lineage>
</organism>
<evidence type="ECO:0000313" key="2">
    <source>
        <dbReference type="EMBL" id="KAJ1215157.1"/>
    </source>
</evidence>
<evidence type="ECO:0000256" key="1">
    <source>
        <dbReference type="SAM" id="MobiDB-lite"/>
    </source>
</evidence>
<name>A0AAV7WQG5_PLEWA</name>
<feature type="region of interest" description="Disordered" evidence="1">
    <location>
        <begin position="54"/>
        <end position="80"/>
    </location>
</feature>
<proteinExistence type="predicted"/>
<gene>
    <name evidence="2" type="ORF">NDU88_002766</name>
</gene>
<accession>A0AAV7WQG5</accession>
<dbReference type="AlphaFoldDB" id="A0AAV7WQG5"/>
<sequence length="80" mass="8652">MFLAWSNRTSGGSTEPQEALWSAYSYSPTPCGGLDLLLPAGRYHCISPQLPWGLNSTQQGQNGSPGERIDSLQAGSRRIQ</sequence>
<reference evidence="2" key="1">
    <citation type="journal article" date="2022" name="bioRxiv">
        <title>Sequencing and chromosome-scale assembly of the giantPleurodeles waltlgenome.</title>
        <authorList>
            <person name="Brown T."/>
            <person name="Elewa A."/>
            <person name="Iarovenko S."/>
            <person name="Subramanian E."/>
            <person name="Araus A.J."/>
            <person name="Petzold A."/>
            <person name="Susuki M."/>
            <person name="Suzuki K.-i.T."/>
            <person name="Hayashi T."/>
            <person name="Toyoda A."/>
            <person name="Oliveira C."/>
            <person name="Osipova E."/>
            <person name="Leigh N.D."/>
            <person name="Simon A."/>
            <person name="Yun M.H."/>
        </authorList>
    </citation>
    <scope>NUCLEOTIDE SEQUENCE</scope>
    <source>
        <strain evidence="2">20211129_DDA</strain>
        <tissue evidence="2">Liver</tissue>
    </source>
</reference>
<dbReference type="EMBL" id="JANPWB010000001">
    <property type="protein sequence ID" value="KAJ1215157.1"/>
    <property type="molecule type" value="Genomic_DNA"/>
</dbReference>
<protein>
    <submittedName>
        <fullName evidence="2">Uncharacterized protein</fullName>
    </submittedName>
</protein>
<comment type="caution">
    <text evidence="2">The sequence shown here is derived from an EMBL/GenBank/DDBJ whole genome shotgun (WGS) entry which is preliminary data.</text>
</comment>
<evidence type="ECO:0000313" key="3">
    <source>
        <dbReference type="Proteomes" id="UP001066276"/>
    </source>
</evidence>
<dbReference type="Proteomes" id="UP001066276">
    <property type="component" value="Chromosome 1_1"/>
</dbReference>